<feature type="region of interest" description="Disordered" evidence="1">
    <location>
        <begin position="101"/>
        <end position="122"/>
    </location>
</feature>
<dbReference type="Gene3D" id="3.30.2160.10">
    <property type="entry name" value="Hect, E3 ligase catalytic domain"/>
    <property type="match status" value="1"/>
</dbReference>
<dbReference type="RefSeq" id="XP_028886844.1">
    <property type="nucleotide sequence ID" value="XM_029021422.1"/>
</dbReference>
<dbReference type="VEuPathDB" id="TriTrypDB:TM35_000021040"/>
<organism evidence="3 4">
    <name type="scientific">Trypanosoma theileri</name>
    <dbReference type="NCBI Taxonomy" id="67003"/>
    <lineage>
        <taxon>Eukaryota</taxon>
        <taxon>Discoba</taxon>
        <taxon>Euglenozoa</taxon>
        <taxon>Kinetoplastea</taxon>
        <taxon>Metakinetoplastina</taxon>
        <taxon>Trypanosomatida</taxon>
        <taxon>Trypanosomatidae</taxon>
        <taxon>Trypanosoma</taxon>
    </lineage>
</organism>
<dbReference type="AlphaFoldDB" id="A0A1X0P7D0"/>
<dbReference type="OrthoDB" id="241049at2759"/>
<name>A0A1X0P7D0_9TRYP</name>
<dbReference type="InterPro" id="IPR000569">
    <property type="entry name" value="HECT_dom"/>
</dbReference>
<proteinExistence type="predicted"/>
<feature type="domain" description="HECT" evidence="2">
    <location>
        <begin position="310"/>
        <end position="369"/>
    </location>
</feature>
<protein>
    <recommendedName>
        <fullName evidence="2">HECT domain-containing protein</fullName>
    </recommendedName>
</protein>
<sequence>MLSKEVPSARTPTFDDIAVENRKRLELMGIVPSNKAVVHSLMQMMSCMGELSHLAYNNEASLSPFEHSEVRAVIGKMAVCLATMGEAFDINVGHAAMESMVKQPQKTTETTSSRFPRSEEKKSAPIRVTGVGNGNEYKEPNILLSPTSNREFFGYLDELITYNKNDFENADLKWVAPLPDGTIQELIENGSTINVQYEDLPKYLDCVKQYRNARGNENFTNKRGQDNQANFSTTQSIRSAAISTAINNQLQNKEQSLFSPNNLESGLLSPNNNNNNNQAFTMTSDVSVPKVNHTPIPSTVDFAAGTSVSDFYAKVDALKHGNVTGPQIAQLNLTFSLPRNGKLVELIPNGIHVRVTSANVAEFLRLLEDKSAILNGKVRRLESIKRLEVTGAGPQDLSREKDKFSPTHFSKDIFSPYEERTTFLVDCDASEEILPAFIKEREQQKQRKIESIYVRVVRQGDVKSWRAIIERVLSDSSALKEYGVTFCVPAAVAPDTTEEEQLTGIHELMRNGTTTLVEDSQLWHFSRMIEPYYHPSV</sequence>
<evidence type="ECO:0000256" key="1">
    <source>
        <dbReference type="SAM" id="MobiDB-lite"/>
    </source>
</evidence>
<comment type="caution">
    <text evidence="3">The sequence shown here is derived from an EMBL/GenBank/DDBJ whole genome shotgun (WGS) entry which is preliminary data.</text>
</comment>
<dbReference type="GO" id="GO:0004842">
    <property type="term" value="F:ubiquitin-protein transferase activity"/>
    <property type="evidence" value="ECO:0007669"/>
    <property type="project" value="InterPro"/>
</dbReference>
<keyword evidence="4" id="KW-1185">Reference proteome</keyword>
<dbReference type="GeneID" id="39981202"/>
<dbReference type="Proteomes" id="UP000192257">
    <property type="component" value="Unassembled WGS sequence"/>
</dbReference>
<evidence type="ECO:0000259" key="2">
    <source>
        <dbReference type="Pfam" id="PF00632"/>
    </source>
</evidence>
<evidence type="ECO:0000313" key="3">
    <source>
        <dbReference type="EMBL" id="ORC92778.1"/>
    </source>
</evidence>
<evidence type="ECO:0000313" key="4">
    <source>
        <dbReference type="Proteomes" id="UP000192257"/>
    </source>
</evidence>
<accession>A0A1X0P7D0</accession>
<feature type="compositionally biased region" description="Polar residues" evidence="1">
    <location>
        <begin position="102"/>
        <end position="115"/>
    </location>
</feature>
<reference evidence="3 4" key="1">
    <citation type="submission" date="2017-03" db="EMBL/GenBank/DDBJ databases">
        <title>An alternative strategy for trypanosome survival in the mammalian bloodstream revealed through genome and transcriptome analysis of the ubiquitous bovine parasite Trypanosoma (Megatrypanum) theileri.</title>
        <authorList>
            <person name="Kelly S."/>
            <person name="Ivens A."/>
            <person name="Mott A."/>
            <person name="O'Neill E."/>
            <person name="Emms D."/>
            <person name="Macleod O."/>
            <person name="Voorheis P."/>
            <person name="Matthews J."/>
            <person name="Matthews K."/>
            <person name="Carrington M."/>
        </authorList>
    </citation>
    <scope>NUCLEOTIDE SEQUENCE [LARGE SCALE GENOMIC DNA]</scope>
    <source>
        <strain evidence="3">Edinburgh</strain>
    </source>
</reference>
<gene>
    <name evidence="3" type="ORF">TM35_000021040</name>
</gene>
<dbReference type="Pfam" id="PF00632">
    <property type="entry name" value="HECT"/>
    <property type="match status" value="1"/>
</dbReference>
<dbReference type="EMBL" id="NBCO01000002">
    <property type="protein sequence ID" value="ORC92778.1"/>
    <property type="molecule type" value="Genomic_DNA"/>
</dbReference>